<dbReference type="Proteomes" id="UP000237718">
    <property type="component" value="Unassembled WGS sequence"/>
</dbReference>
<dbReference type="PROSITE" id="PS50110">
    <property type="entry name" value="RESPONSE_REGULATORY"/>
    <property type="match status" value="1"/>
</dbReference>
<comment type="caution">
    <text evidence="8">The sequence shown here is derived from an EMBL/GenBank/DDBJ whole genome shotgun (WGS) entry which is preliminary data.</text>
</comment>
<dbReference type="Pfam" id="PF00072">
    <property type="entry name" value="Response_reg"/>
    <property type="match status" value="1"/>
</dbReference>
<evidence type="ECO:0000313" key="8">
    <source>
        <dbReference type="EMBL" id="PRZ45764.1"/>
    </source>
</evidence>
<evidence type="ECO:0000259" key="7">
    <source>
        <dbReference type="PROSITE" id="PS51755"/>
    </source>
</evidence>
<evidence type="ECO:0000256" key="4">
    <source>
        <dbReference type="PROSITE-ProRule" id="PRU00169"/>
    </source>
</evidence>
<feature type="domain" description="Response regulatory" evidence="6">
    <location>
        <begin position="23"/>
        <end position="137"/>
    </location>
</feature>
<dbReference type="InterPro" id="IPR039420">
    <property type="entry name" value="WalR-like"/>
</dbReference>
<dbReference type="PROSITE" id="PS51755">
    <property type="entry name" value="OMPR_PHOB"/>
    <property type="match status" value="1"/>
</dbReference>
<dbReference type="GO" id="GO:0006355">
    <property type="term" value="P:regulation of DNA-templated transcription"/>
    <property type="evidence" value="ECO:0007669"/>
    <property type="project" value="InterPro"/>
</dbReference>
<dbReference type="InterPro" id="IPR036388">
    <property type="entry name" value="WH-like_DNA-bd_sf"/>
</dbReference>
<dbReference type="InterPro" id="IPR001789">
    <property type="entry name" value="Sig_transdc_resp-reg_receiver"/>
</dbReference>
<dbReference type="SMART" id="SM00862">
    <property type="entry name" value="Trans_reg_C"/>
    <property type="match status" value="1"/>
</dbReference>
<dbReference type="PANTHER" id="PTHR48111:SF67">
    <property type="entry name" value="TRANSCRIPTIONAL REGULATORY PROTEIN TCTD"/>
    <property type="match status" value="1"/>
</dbReference>
<dbReference type="CDD" id="cd17624">
    <property type="entry name" value="REC_OmpR_PmrA-like"/>
    <property type="match status" value="1"/>
</dbReference>
<evidence type="ECO:0000256" key="3">
    <source>
        <dbReference type="ARBA" id="ARBA00023163"/>
    </source>
</evidence>
<feature type="modified residue" description="4-aspartylphosphate" evidence="4">
    <location>
        <position position="72"/>
    </location>
</feature>
<dbReference type="SMART" id="SM00448">
    <property type="entry name" value="REC"/>
    <property type="match status" value="1"/>
</dbReference>
<dbReference type="AlphaFoldDB" id="A0A2T1AB11"/>
<evidence type="ECO:0000256" key="5">
    <source>
        <dbReference type="PROSITE-ProRule" id="PRU01091"/>
    </source>
</evidence>
<dbReference type="GO" id="GO:0032993">
    <property type="term" value="C:protein-DNA complex"/>
    <property type="evidence" value="ECO:0007669"/>
    <property type="project" value="TreeGrafter"/>
</dbReference>
<gene>
    <name evidence="8" type="ORF">CLV89_11361</name>
</gene>
<keyword evidence="1" id="KW-0805">Transcription regulation</keyword>
<evidence type="ECO:0000313" key="9">
    <source>
        <dbReference type="Proteomes" id="UP000237718"/>
    </source>
</evidence>
<dbReference type="InterPro" id="IPR011006">
    <property type="entry name" value="CheY-like_superfamily"/>
</dbReference>
<protein>
    <submittedName>
        <fullName evidence="8">Winged helix family two component transcriptional regulator</fullName>
    </submittedName>
</protein>
<evidence type="ECO:0000259" key="6">
    <source>
        <dbReference type="PROSITE" id="PS50110"/>
    </source>
</evidence>
<dbReference type="PANTHER" id="PTHR48111">
    <property type="entry name" value="REGULATOR OF RPOS"/>
    <property type="match status" value="1"/>
</dbReference>
<accession>A0A2T1AB11</accession>
<dbReference type="Gene3D" id="1.10.10.10">
    <property type="entry name" value="Winged helix-like DNA-binding domain superfamily/Winged helix DNA-binding domain"/>
    <property type="match status" value="1"/>
</dbReference>
<reference evidence="8 9" key="1">
    <citation type="submission" date="2018-03" db="EMBL/GenBank/DDBJ databases">
        <title>Genomic Encyclopedia of Archaeal and Bacterial Type Strains, Phase II (KMG-II): from individual species to whole genera.</title>
        <authorList>
            <person name="Goeker M."/>
        </authorList>
    </citation>
    <scope>NUCLEOTIDE SEQUENCE [LARGE SCALE GENOMIC DNA]</scope>
    <source>
        <strain evidence="8 9">DSM 25328</strain>
    </source>
</reference>
<evidence type="ECO:0000256" key="1">
    <source>
        <dbReference type="ARBA" id="ARBA00023015"/>
    </source>
</evidence>
<evidence type="ECO:0000256" key="2">
    <source>
        <dbReference type="ARBA" id="ARBA00023125"/>
    </source>
</evidence>
<feature type="domain" description="OmpR/PhoB-type" evidence="7">
    <location>
        <begin position="145"/>
        <end position="241"/>
    </location>
</feature>
<keyword evidence="2 5" id="KW-0238">DNA-binding</keyword>
<proteinExistence type="predicted"/>
<keyword evidence="4" id="KW-0597">Phosphoprotein</keyword>
<dbReference type="GO" id="GO:0000976">
    <property type="term" value="F:transcription cis-regulatory region binding"/>
    <property type="evidence" value="ECO:0007669"/>
    <property type="project" value="TreeGrafter"/>
</dbReference>
<feature type="DNA-binding region" description="OmpR/PhoB-type" evidence="5">
    <location>
        <begin position="145"/>
        <end position="241"/>
    </location>
</feature>
<dbReference type="Pfam" id="PF00486">
    <property type="entry name" value="Trans_reg_C"/>
    <property type="match status" value="1"/>
</dbReference>
<dbReference type="InterPro" id="IPR001867">
    <property type="entry name" value="OmpR/PhoB-type_DNA-bd"/>
</dbReference>
<organism evidence="8 9">
    <name type="scientific">Tritonibacter scottomollicae</name>
    <name type="common">Epibacterium scottomollicae</name>
    <dbReference type="NCBI Taxonomy" id="483013"/>
    <lineage>
        <taxon>Bacteria</taxon>
        <taxon>Pseudomonadati</taxon>
        <taxon>Pseudomonadota</taxon>
        <taxon>Alphaproteobacteria</taxon>
        <taxon>Rhodobacterales</taxon>
        <taxon>Paracoccaceae</taxon>
        <taxon>Tritonibacter</taxon>
    </lineage>
</organism>
<dbReference type="SUPFAM" id="SSF52172">
    <property type="entry name" value="CheY-like"/>
    <property type="match status" value="1"/>
</dbReference>
<dbReference type="GO" id="GO:0000156">
    <property type="term" value="F:phosphorelay response regulator activity"/>
    <property type="evidence" value="ECO:0007669"/>
    <property type="project" value="TreeGrafter"/>
</dbReference>
<keyword evidence="3" id="KW-0804">Transcription</keyword>
<dbReference type="EMBL" id="PVUF01000013">
    <property type="protein sequence ID" value="PRZ45764.1"/>
    <property type="molecule type" value="Genomic_DNA"/>
</dbReference>
<dbReference type="Gene3D" id="6.10.250.690">
    <property type="match status" value="1"/>
</dbReference>
<dbReference type="Gene3D" id="3.40.50.2300">
    <property type="match status" value="1"/>
</dbReference>
<sequence>MKNGIPAQADTNLTRSRCFTPMRYLLVEDNDQLANAVLDRLTLDGHVVDRAADLGTADDFIATTEYDLILLDIMLPDGDGRQFLQSHRAAQRDTPVIVLTARSEVSDRVSVLDLGADDYIVKPFDFSELEARCRAVLRRRSGGASNIQSFGDVVFDPLACTLTVDGQKIRLRNRELRLFEIFIGAPDQVFSKSKLVDRLFSYDVDASENAIEVYVGRLRKHLEGAQTQIVTVRGLGYRLSTS</sequence>
<dbReference type="CDD" id="cd00383">
    <property type="entry name" value="trans_reg_C"/>
    <property type="match status" value="1"/>
</dbReference>
<name>A0A2T1AB11_TRISK</name>
<dbReference type="GO" id="GO:0005829">
    <property type="term" value="C:cytosol"/>
    <property type="evidence" value="ECO:0007669"/>
    <property type="project" value="TreeGrafter"/>
</dbReference>